<keyword evidence="4" id="KW-0508">mRNA splicing</keyword>
<evidence type="ECO:0000256" key="6">
    <source>
        <dbReference type="ARBA" id="ARBA00040804"/>
    </source>
</evidence>
<dbReference type="GO" id="GO:0003723">
    <property type="term" value="F:RNA binding"/>
    <property type="evidence" value="ECO:0007669"/>
    <property type="project" value="InterPro"/>
</dbReference>
<dbReference type="InterPro" id="IPR050781">
    <property type="entry name" value="CWC22_splicing_factor"/>
</dbReference>
<evidence type="ECO:0000256" key="4">
    <source>
        <dbReference type="ARBA" id="ARBA00023187"/>
    </source>
</evidence>
<dbReference type="HOGENOM" id="CLU_006308_3_4_1"/>
<dbReference type="GO" id="GO:0000974">
    <property type="term" value="C:Prp19 complex"/>
    <property type="evidence" value="ECO:0007669"/>
    <property type="project" value="EnsemblFungi"/>
</dbReference>
<evidence type="ECO:0000256" key="8">
    <source>
        <dbReference type="SAM" id="MobiDB-lite"/>
    </source>
</evidence>
<dbReference type="GeneID" id="11532623"/>
<dbReference type="KEGG" id="tpf:TPHA_0A05570"/>
<evidence type="ECO:0000259" key="9">
    <source>
        <dbReference type="PROSITE" id="PS51366"/>
    </source>
</evidence>
<feature type="region of interest" description="Disordered" evidence="8">
    <location>
        <begin position="518"/>
        <end position="565"/>
    </location>
</feature>
<evidence type="ECO:0000256" key="5">
    <source>
        <dbReference type="ARBA" id="ARBA00023242"/>
    </source>
</evidence>
<evidence type="ECO:0000256" key="7">
    <source>
        <dbReference type="SAM" id="Coils"/>
    </source>
</evidence>
<dbReference type="AlphaFoldDB" id="G8BP03"/>
<dbReference type="SUPFAM" id="SSF48371">
    <property type="entry name" value="ARM repeat"/>
    <property type="match status" value="1"/>
</dbReference>
<dbReference type="Gene3D" id="1.25.40.180">
    <property type="match status" value="1"/>
</dbReference>
<dbReference type="Pfam" id="PF02847">
    <property type="entry name" value="MA3"/>
    <property type="match status" value="1"/>
</dbReference>
<reference evidence="10 11" key="1">
    <citation type="journal article" date="2011" name="Proc. Natl. Acad. Sci. U.S.A.">
        <title>Evolutionary erosion of yeast sex chromosomes by mating-type switching accidents.</title>
        <authorList>
            <person name="Gordon J.L."/>
            <person name="Armisen D."/>
            <person name="Proux-Wera E."/>
            <person name="Oheigeartaigh S.S."/>
            <person name="Byrne K.P."/>
            <person name="Wolfe K.H."/>
        </authorList>
    </citation>
    <scope>NUCLEOTIDE SEQUENCE [LARGE SCALE GENOMIC DNA]</scope>
    <source>
        <strain evidence="11">ATCC 24235 / CBS 4417 / NBRC 1672 / NRRL Y-8282 / UCD 70-5</strain>
    </source>
</reference>
<evidence type="ECO:0000256" key="3">
    <source>
        <dbReference type="ARBA" id="ARBA00022664"/>
    </source>
</evidence>
<dbReference type="PROSITE" id="PS51366">
    <property type="entry name" value="MI"/>
    <property type="match status" value="1"/>
</dbReference>
<comment type="similarity">
    <text evidence="2">Belongs to the CWC22 family.</text>
</comment>
<organism evidence="10 11">
    <name type="scientific">Tetrapisispora phaffii (strain ATCC 24235 / CBS 4417 / NBRC 1672 / NRRL Y-8282 / UCD 70-5)</name>
    <name type="common">Yeast</name>
    <name type="synonym">Fabospora phaffii</name>
    <dbReference type="NCBI Taxonomy" id="1071381"/>
    <lineage>
        <taxon>Eukaryota</taxon>
        <taxon>Fungi</taxon>
        <taxon>Dikarya</taxon>
        <taxon>Ascomycota</taxon>
        <taxon>Saccharomycotina</taxon>
        <taxon>Saccharomycetes</taxon>
        <taxon>Saccharomycetales</taxon>
        <taxon>Saccharomycetaceae</taxon>
        <taxon>Tetrapisispora</taxon>
    </lineage>
</organism>
<gene>
    <name evidence="10" type="primary">TPHA0A05570</name>
    <name evidence="10" type="ordered locus">TPHA_0A05570</name>
</gene>
<dbReference type="Proteomes" id="UP000005666">
    <property type="component" value="Chromosome 1"/>
</dbReference>
<name>G8BP03_TETPH</name>
<sequence length="565" mass="66167">MEESTVNDEQLQKENWQMMQAHVEDVLDNISSTTIVDIFLQLLSVNLPLSRYLIVSVILNRQIVEDKAVEYSALIALVNSEFPEIGESLIKESVAWFIKGYNTYDNRYTYSMISLISQLFNYDVLHEIAILQILHLLMDDIENGSIDIIIRVMELTGEKLSTVCKTVHNMVFEKLREILQQNIKSSNISRYSLNAIESLFELRARQYRPNIFRLIDIPPHDSNMHTFMIDVNNIEPSKELTKFIYQKDFDDNNKKYDEIKQTILKKYEPSDSIGTKEVKIEDRTGTDDVEFKKKIYLLLKSSLSGDEAAHKILKQRIPDVEKQDVVDVIFKTSIQETTYSKFYGILVERLLNSHKIWKSAFLKIWESHYEKADDFEPNQLRIVGKLWGHIFASDYIGFEAFSIIHMNEDETTPAGRILVKYIFQKLVSDLGIDELKSRLNEEYIQPYQVNIFPVDDPEKSRYSINYFTAIGLGVLTENMRKYIELINEKKREEKEKEDEEKEKVYQEIRKKRIEAAIKQRKQNITTDSKQTPRDTETNKSRVSRYDRGSGVSKPDRSKTPPRRTR</sequence>
<dbReference type="GO" id="GO:0005684">
    <property type="term" value="C:U2-type spliceosomal complex"/>
    <property type="evidence" value="ECO:0007669"/>
    <property type="project" value="EnsemblFungi"/>
</dbReference>
<feature type="coiled-coil region" evidence="7">
    <location>
        <begin position="472"/>
        <end position="514"/>
    </location>
</feature>
<accession>G8BP03</accession>
<dbReference type="RefSeq" id="XP_003684065.1">
    <property type="nucleotide sequence ID" value="XM_003684017.1"/>
</dbReference>
<dbReference type="STRING" id="1071381.G8BP03"/>
<keyword evidence="7" id="KW-0175">Coiled coil</keyword>
<keyword evidence="5" id="KW-0539">Nucleus</keyword>
<dbReference type="eggNOG" id="KOG2140">
    <property type="taxonomic scope" value="Eukaryota"/>
</dbReference>
<dbReference type="OrthoDB" id="3938623at2759"/>
<dbReference type="InterPro" id="IPR016024">
    <property type="entry name" value="ARM-type_fold"/>
</dbReference>
<feature type="domain" description="MI" evidence="9">
    <location>
        <begin position="290"/>
        <end position="406"/>
    </location>
</feature>
<proteinExistence type="inferred from homology"/>
<keyword evidence="3" id="KW-0507">mRNA processing</keyword>
<dbReference type="InterPro" id="IPR003891">
    <property type="entry name" value="Initiation_fac_eIF4g_MI"/>
</dbReference>
<evidence type="ECO:0000313" key="10">
    <source>
        <dbReference type="EMBL" id="CCE61631.1"/>
    </source>
</evidence>
<dbReference type="OMA" id="ILTEDMR"/>
<dbReference type="EMBL" id="HE612856">
    <property type="protein sequence ID" value="CCE61631.1"/>
    <property type="molecule type" value="Genomic_DNA"/>
</dbReference>
<comment type="subcellular location">
    <subcellularLocation>
        <location evidence="1">Nucleus</location>
    </subcellularLocation>
</comment>
<dbReference type="SMART" id="SM00544">
    <property type="entry name" value="MA3"/>
    <property type="match status" value="1"/>
</dbReference>
<evidence type="ECO:0000313" key="11">
    <source>
        <dbReference type="Proteomes" id="UP000005666"/>
    </source>
</evidence>
<dbReference type="PANTHER" id="PTHR18034:SF3">
    <property type="entry name" value="PRE-MRNA-SPLICING FACTOR CWC22 HOMOLOG"/>
    <property type="match status" value="1"/>
</dbReference>
<protein>
    <recommendedName>
        <fullName evidence="6">Pre-mRNA-splicing factor CWC22</fullName>
    </recommendedName>
</protein>
<dbReference type="PANTHER" id="PTHR18034">
    <property type="entry name" value="CELL CYCLE CONTROL PROTEIN CWF22-RELATED"/>
    <property type="match status" value="1"/>
</dbReference>
<evidence type="ECO:0000256" key="1">
    <source>
        <dbReference type="ARBA" id="ARBA00004123"/>
    </source>
</evidence>
<evidence type="ECO:0000256" key="2">
    <source>
        <dbReference type="ARBA" id="ARBA00006856"/>
    </source>
</evidence>
<dbReference type="GO" id="GO:0000398">
    <property type="term" value="P:mRNA splicing, via spliceosome"/>
    <property type="evidence" value="ECO:0007669"/>
    <property type="project" value="EnsemblFungi"/>
</dbReference>
<keyword evidence="11" id="KW-1185">Reference proteome</keyword>
<dbReference type="GO" id="GO:0071013">
    <property type="term" value="C:catalytic step 2 spliceosome"/>
    <property type="evidence" value="ECO:0007669"/>
    <property type="project" value="TreeGrafter"/>
</dbReference>
<dbReference type="InterPro" id="IPR003890">
    <property type="entry name" value="MIF4G-like_typ-3"/>
</dbReference>
<feature type="compositionally biased region" description="Basic and acidic residues" evidence="8">
    <location>
        <begin position="530"/>
        <end position="558"/>
    </location>
</feature>
<dbReference type="SMART" id="SM00543">
    <property type="entry name" value="MIF4G"/>
    <property type="match status" value="1"/>
</dbReference>